<evidence type="ECO:0000256" key="9">
    <source>
        <dbReference type="ARBA" id="ARBA00022833"/>
    </source>
</evidence>
<dbReference type="SUPFAM" id="SSF90229">
    <property type="entry name" value="CCCH zinc finger"/>
    <property type="match status" value="1"/>
</dbReference>
<dbReference type="EMBL" id="CABVLU010000004">
    <property type="protein sequence ID" value="VVT57280.1"/>
    <property type="molecule type" value="Genomic_DNA"/>
</dbReference>
<dbReference type="Proteomes" id="UP000398389">
    <property type="component" value="Unassembled WGS sequence"/>
</dbReference>
<comment type="subunit">
    <text evidence="3">Associated with the spliceosome.</text>
</comment>
<dbReference type="SMART" id="SM00360">
    <property type="entry name" value="RRM"/>
    <property type="match status" value="1"/>
</dbReference>
<dbReference type="InterPro" id="IPR012677">
    <property type="entry name" value="Nucleotide-bd_a/b_plait_sf"/>
</dbReference>
<keyword evidence="21" id="KW-1185">Reference proteome</keyword>
<evidence type="ECO:0000259" key="18">
    <source>
        <dbReference type="PROSITE" id="PS50102"/>
    </source>
</evidence>
<keyword evidence="11" id="KW-0508">mRNA splicing</keyword>
<dbReference type="PANTHER" id="PTHR14089:SF2">
    <property type="entry name" value="PRE-MRNA-SPLICING FACTOR CWC2"/>
    <property type="match status" value="1"/>
</dbReference>
<dbReference type="GO" id="GO:0006397">
    <property type="term" value="P:mRNA processing"/>
    <property type="evidence" value="ECO:0007669"/>
    <property type="project" value="UniProtKB-KW"/>
</dbReference>
<feature type="domain" description="RRM" evidence="18">
    <location>
        <begin position="167"/>
        <end position="241"/>
    </location>
</feature>
<name>A0A5E8C2Q0_9ASCO</name>
<feature type="compositionally biased region" description="Basic and acidic residues" evidence="17">
    <location>
        <begin position="1"/>
        <end position="24"/>
    </location>
</feature>
<protein>
    <recommendedName>
        <fullName evidence="4">Pre-mRNA-splicing factor CWC2</fullName>
    </recommendedName>
</protein>
<evidence type="ECO:0000313" key="20">
    <source>
        <dbReference type="EMBL" id="VVT57280.1"/>
    </source>
</evidence>
<dbReference type="GO" id="GO:0008380">
    <property type="term" value="P:RNA splicing"/>
    <property type="evidence" value="ECO:0007669"/>
    <property type="project" value="UniProtKB-KW"/>
</dbReference>
<dbReference type="Pfam" id="PF00076">
    <property type="entry name" value="RRM_1"/>
    <property type="match status" value="1"/>
</dbReference>
<dbReference type="InterPro" id="IPR039171">
    <property type="entry name" value="Cwc2/Slt11"/>
</dbReference>
<dbReference type="GO" id="GO:0036002">
    <property type="term" value="F:pre-mRNA binding"/>
    <property type="evidence" value="ECO:0007669"/>
    <property type="project" value="TreeGrafter"/>
</dbReference>
<feature type="domain" description="C3H1-type" evidence="19">
    <location>
        <begin position="105"/>
        <end position="131"/>
    </location>
</feature>
<sequence>MNSKPDLTDQHDQYNGNKNDDRINGELFQIKPSKKTKKKKLRPARIQKEPGTVDDQPPQTGTVFNIWYLKWSGGDKEDGMYNQRKADSRCVISTDSGYTKANEVPGSYICLYFARGMCSRGKNCDYLHRLPTEYDIYSQNVDCFGRDKFADYRDDMGGVGSFLRQTRTLYVGRINSSDNVEDVISRHFQEWGKIERIRVLNNRGVAFVTYANEANSQFAKEAMAHQSLDNNEILNLRWATEDPNPLAQAREKRRIEEQAADAIRKFLPKELINEVETTRLSSKRKKISREDRNLDGNETADNKIIEESSSYVSLGPNSPNMRSQITEKEYTNKKPGLFSSGTLNVLRSLCSKDGSPVTASIVADYDSE</sequence>
<keyword evidence="12" id="KW-0539">Nucleus</keyword>
<evidence type="ECO:0000256" key="4">
    <source>
        <dbReference type="ARBA" id="ARBA00017295"/>
    </source>
</evidence>
<comment type="subcellular location">
    <subcellularLocation>
        <location evidence="1">Nucleus</location>
    </subcellularLocation>
</comment>
<comment type="function">
    <text evidence="14">Involved in the first step of pre-mRNA splicing. Required for cell growth and cell cycle control. Plays a role in the levels of the U1, U4, U5 and U6 snRNAs and the maintenance of the U4/U6 snRNA complex. May provide the link between the 'nineteen complex' NTC spliceosome protein complex and the spliceosome through the U6 snRNA. Associates predominantly with U6 snRNAs in assembled active spliceosomes. Binds directly to the internal stem-loop (ISL) domain of the U6 snRNA and to the pre-mRNA intron near the 5' splice site during the activation and catalytic phases of the spliceosome cycle.</text>
</comment>
<evidence type="ECO:0000256" key="6">
    <source>
        <dbReference type="ARBA" id="ARBA00022723"/>
    </source>
</evidence>
<keyword evidence="6 16" id="KW-0479">Metal-binding</keyword>
<keyword evidence="7" id="KW-0747">Spliceosome</keyword>
<dbReference type="InterPro" id="IPR000504">
    <property type="entry name" value="RRM_dom"/>
</dbReference>
<dbReference type="GeneID" id="43584450"/>
<dbReference type="SUPFAM" id="SSF54928">
    <property type="entry name" value="RNA-binding domain, RBD"/>
    <property type="match status" value="1"/>
</dbReference>
<dbReference type="FunFam" id="3.30.70.330:FF:000249">
    <property type="entry name" value="Pre-mRNA-splicing factor CWC2, variant"/>
    <property type="match status" value="1"/>
</dbReference>
<comment type="similarity">
    <text evidence="2">Belongs to the RRM CWC2 family.</text>
</comment>
<evidence type="ECO:0000256" key="15">
    <source>
        <dbReference type="PROSITE-ProRule" id="PRU00176"/>
    </source>
</evidence>
<proteinExistence type="inferred from homology"/>
<evidence type="ECO:0000259" key="19">
    <source>
        <dbReference type="PROSITE" id="PS50103"/>
    </source>
</evidence>
<dbReference type="AlphaFoldDB" id="A0A5E8C2Q0"/>
<dbReference type="InterPro" id="IPR036855">
    <property type="entry name" value="Znf_CCCH_sf"/>
</dbReference>
<evidence type="ECO:0000256" key="1">
    <source>
        <dbReference type="ARBA" id="ARBA00004123"/>
    </source>
</evidence>
<evidence type="ECO:0000256" key="5">
    <source>
        <dbReference type="ARBA" id="ARBA00022664"/>
    </source>
</evidence>
<evidence type="ECO:0000256" key="8">
    <source>
        <dbReference type="ARBA" id="ARBA00022771"/>
    </source>
</evidence>
<dbReference type="RefSeq" id="XP_031856241.1">
    <property type="nucleotide sequence ID" value="XM_032000350.1"/>
</dbReference>
<evidence type="ECO:0000256" key="2">
    <source>
        <dbReference type="ARBA" id="ARBA00008024"/>
    </source>
</evidence>
<dbReference type="PROSITE" id="PS50102">
    <property type="entry name" value="RRM"/>
    <property type="match status" value="1"/>
</dbReference>
<dbReference type="CDD" id="cd12360">
    <property type="entry name" value="RRM_cwf2"/>
    <property type="match status" value="1"/>
</dbReference>
<keyword evidence="5" id="KW-0507">mRNA processing</keyword>
<keyword evidence="10 15" id="KW-0694">RNA-binding</keyword>
<dbReference type="GO" id="GO:0017070">
    <property type="term" value="F:U6 snRNA binding"/>
    <property type="evidence" value="ECO:0007669"/>
    <property type="project" value="TreeGrafter"/>
</dbReference>
<evidence type="ECO:0000256" key="14">
    <source>
        <dbReference type="ARBA" id="ARBA00025224"/>
    </source>
</evidence>
<evidence type="ECO:0000256" key="17">
    <source>
        <dbReference type="SAM" id="MobiDB-lite"/>
    </source>
</evidence>
<evidence type="ECO:0000256" key="7">
    <source>
        <dbReference type="ARBA" id="ARBA00022728"/>
    </source>
</evidence>
<feature type="zinc finger region" description="C3H1-type" evidence="16">
    <location>
        <begin position="105"/>
        <end position="131"/>
    </location>
</feature>
<dbReference type="Gene3D" id="3.30.70.330">
    <property type="match status" value="1"/>
</dbReference>
<dbReference type="InterPro" id="IPR034181">
    <property type="entry name" value="Cwc2_RRM"/>
</dbReference>
<dbReference type="GO" id="GO:0071006">
    <property type="term" value="C:U2-type catalytic step 1 spliceosome"/>
    <property type="evidence" value="ECO:0007669"/>
    <property type="project" value="TreeGrafter"/>
</dbReference>
<evidence type="ECO:0000256" key="11">
    <source>
        <dbReference type="ARBA" id="ARBA00023187"/>
    </source>
</evidence>
<dbReference type="Pfam" id="PF16131">
    <property type="entry name" value="Torus"/>
    <property type="match status" value="1"/>
</dbReference>
<feature type="compositionally biased region" description="Basic residues" evidence="17">
    <location>
        <begin position="32"/>
        <end position="45"/>
    </location>
</feature>
<evidence type="ECO:0000256" key="3">
    <source>
        <dbReference type="ARBA" id="ARBA00011524"/>
    </source>
</evidence>
<dbReference type="InterPro" id="IPR000571">
    <property type="entry name" value="Znf_CCCH"/>
</dbReference>
<dbReference type="PANTHER" id="PTHR14089">
    <property type="entry name" value="PRE-MRNA-SPLICING FACTOR RBM22"/>
    <property type="match status" value="1"/>
</dbReference>
<dbReference type="OrthoDB" id="10251848at2759"/>
<evidence type="ECO:0000313" key="21">
    <source>
        <dbReference type="Proteomes" id="UP000398389"/>
    </source>
</evidence>
<feature type="region of interest" description="Disordered" evidence="17">
    <location>
        <begin position="1"/>
        <end position="59"/>
    </location>
</feature>
<dbReference type="GO" id="GO:0071007">
    <property type="term" value="C:U2-type catalytic step 2 spliceosome"/>
    <property type="evidence" value="ECO:0007669"/>
    <property type="project" value="TreeGrafter"/>
</dbReference>
<dbReference type="InterPro" id="IPR032297">
    <property type="entry name" value="Torus"/>
</dbReference>
<keyword evidence="9 16" id="KW-0862">Zinc</keyword>
<dbReference type="GO" id="GO:0000974">
    <property type="term" value="C:Prp19 complex"/>
    <property type="evidence" value="ECO:0007669"/>
    <property type="project" value="TreeGrafter"/>
</dbReference>
<dbReference type="InterPro" id="IPR035979">
    <property type="entry name" value="RBD_domain_sf"/>
</dbReference>
<dbReference type="GO" id="GO:0008270">
    <property type="term" value="F:zinc ion binding"/>
    <property type="evidence" value="ECO:0007669"/>
    <property type="project" value="UniProtKB-KW"/>
</dbReference>
<keyword evidence="8 16" id="KW-0863">Zinc-finger</keyword>
<accession>A0A5E8C2Q0</accession>
<keyword evidence="13" id="KW-0131">Cell cycle</keyword>
<gene>
    <name evidence="20" type="ORF">SAPINGB_P005636</name>
</gene>
<dbReference type="PROSITE" id="PS50103">
    <property type="entry name" value="ZF_C3H1"/>
    <property type="match status" value="1"/>
</dbReference>
<reference evidence="20 21" key="1">
    <citation type="submission" date="2019-09" db="EMBL/GenBank/DDBJ databases">
        <authorList>
            <person name="Brejova B."/>
        </authorList>
    </citation>
    <scope>NUCLEOTIDE SEQUENCE [LARGE SCALE GENOMIC DNA]</scope>
</reference>
<evidence type="ECO:0000256" key="16">
    <source>
        <dbReference type="PROSITE-ProRule" id="PRU00723"/>
    </source>
</evidence>
<evidence type="ECO:0000256" key="12">
    <source>
        <dbReference type="ARBA" id="ARBA00023242"/>
    </source>
</evidence>
<evidence type="ECO:0000256" key="13">
    <source>
        <dbReference type="ARBA" id="ARBA00023306"/>
    </source>
</evidence>
<evidence type="ECO:0000256" key="10">
    <source>
        <dbReference type="ARBA" id="ARBA00022884"/>
    </source>
</evidence>
<organism evidence="20 21">
    <name type="scientific">Magnusiomyces paraingens</name>
    <dbReference type="NCBI Taxonomy" id="2606893"/>
    <lineage>
        <taxon>Eukaryota</taxon>
        <taxon>Fungi</taxon>
        <taxon>Dikarya</taxon>
        <taxon>Ascomycota</taxon>
        <taxon>Saccharomycotina</taxon>
        <taxon>Dipodascomycetes</taxon>
        <taxon>Dipodascales</taxon>
        <taxon>Dipodascaceae</taxon>
        <taxon>Magnusiomyces</taxon>
    </lineage>
</organism>